<dbReference type="Pfam" id="PF00400">
    <property type="entry name" value="WD40"/>
    <property type="match status" value="1"/>
</dbReference>
<keyword evidence="4" id="KW-1185">Reference proteome</keyword>
<dbReference type="PANTHER" id="PTHR19848:SF8">
    <property type="entry name" value="F-BOX AND WD REPEAT DOMAIN CONTAINING 7"/>
    <property type="match status" value="1"/>
</dbReference>
<keyword evidence="2" id="KW-0677">Repeat</keyword>
<dbReference type="InterPro" id="IPR036322">
    <property type="entry name" value="WD40_repeat_dom_sf"/>
</dbReference>
<evidence type="ECO:0000256" key="2">
    <source>
        <dbReference type="ARBA" id="ARBA00022737"/>
    </source>
</evidence>
<dbReference type="SUPFAM" id="SSF50978">
    <property type="entry name" value="WD40 repeat-like"/>
    <property type="match status" value="1"/>
</dbReference>
<sequence>MGDPDHLALLYVQQFLQERSYFKALRALEEDSGLLYDETKLEKGGELMQLVWQHMERSLQDCPEQNEHAQEHAEDEAMLQSEGAHDFPQAVVSSIEGAHSANILCVKLIPGQDEVLTGAGDGCVRRISFGAQTAWTSHLGGGGVLCVDLHPKHASGPATQTTLKGPLHEHLCAAGSMDGCVRLIDTEAGACVAFCRSHSKYAGGLTWVGDRACVSVSYDHSVVVHHFEGGAAGHEHATGSGELLTIIRRVEFASVVQHVAALHDGHTVVIAVRDSCFLRILDTRDKEKSEMTMVNINAAGDNHVSFFPCHVAVSPCGRLLLVSTNKGRLLVLRQRGASCHSWRHCPTLGFMQLAVENFHNFSATWHSDSCHVFAAAAGAQVWVYHVGTGKVASKLNLHKINVRGMDFDGHRLVTCSFDRTVKVLTHSS</sequence>
<dbReference type="EMBL" id="MU070346">
    <property type="protein sequence ID" value="KAF5828188.1"/>
    <property type="molecule type" value="Genomic_DNA"/>
</dbReference>
<accession>A0ABQ7G0R7</accession>
<keyword evidence="1" id="KW-0853">WD repeat</keyword>
<dbReference type="InterPro" id="IPR001680">
    <property type="entry name" value="WD40_rpt"/>
</dbReference>
<evidence type="ECO:0000313" key="3">
    <source>
        <dbReference type="EMBL" id="KAF5828188.1"/>
    </source>
</evidence>
<dbReference type="PANTHER" id="PTHR19848">
    <property type="entry name" value="WD40 REPEAT PROTEIN"/>
    <property type="match status" value="1"/>
</dbReference>
<comment type="caution">
    <text evidence="3">The sequence shown here is derived from an EMBL/GenBank/DDBJ whole genome shotgun (WGS) entry which is preliminary data.</text>
</comment>
<gene>
    <name evidence="3" type="ORF">DUNSADRAFT_18079</name>
</gene>
<evidence type="ECO:0000256" key="1">
    <source>
        <dbReference type="ARBA" id="ARBA00022574"/>
    </source>
</evidence>
<protein>
    <submittedName>
        <fullName evidence="3">WD40-repeat-containing domain protein</fullName>
    </submittedName>
</protein>
<proteinExistence type="predicted"/>
<dbReference type="Gene3D" id="2.130.10.10">
    <property type="entry name" value="YVTN repeat-like/Quinoprotein amine dehydrogenase"/>
    <property type="match status" value="2"/>
</dbReference>
<reference evidence="3" key="1">
    <citation type="submission" date="2017-08" db="EMBL/GenBank/DDBJ databases">
        <authorList>
            <person name="Polle J.E."/>
            <person name="Barry K."/>
            <person name="Cushman J."/>
            <person name="Schmutz J."/>
            <person name="Tran D."/>
            <person name="Hathwaick L.T."/>
            <person name="Yim W.C."/>
            <person name="Jenkins J."/>
            <person name="Mckie-Krisberg Z.M."/>
            <person name="Prochnik S."/>
            <person name="Lindquist E."/>
            <person name="Dockter R.B."/>
            <person name="Adam C."/>
            <person name="Molina H."/>
            <person name="Bunkerborg J."/>
            <person name="Jin E."/>
            <person name="Buchheim M."/>
            <person name="Magnuson J."/>
        </authorList>
    </citation>
    <scope>NUCLEOTIDE SEQUENCE</scope>
    <source>
        <strain evidence="3">CCAP 19/18</strain>
    </source>
</reference>
<dbReference type="SMART" id="SM00320">
    <property type="entry name" value="WD40"/>
    <property type="match status" value="5"/>
</dbReference>
<dbReference type="InterPro" id="IPR015943">
    <property type="entry name" value="WD40/YVTN_repeat-like_dom_sf"/>
</dbReference>
<evidence type="ECO:0000313" key="4">
    <source>
        <dbReference type="Proteomes" id="UP000815325"/>
    </source>
</evidence>
<name>A0ABQ7G0R7_DUNSA</name>
<organism evidence="3 4">
    <name type="scientific">Dunaliella salina</name>
    <name type="common">Green alga</name>
    <name type="synonym">Protococcus salinus</name>
    <dbReference type="NCBI Taxonomy" id="3046"/>
    <lineage>
        <taxon>Eukaryota</taxon>
        <taxon>Viridiplantae</taxon>
        <taxon>Chlorophyta</taxon>
        <taxon>core chlorophytes</taxon>
        <taxon>Chlorophyceae</taxon>
        <taxon>CS clade</taxon>
        <taxon>Chlamydomonadales</taxon>
        <taxon>Dunaliellaceae</taxon>
        <taxon>Dunaliella</taxon>
    </lineage>
</organism>
<dbReference type="Proteomes" id="UP000815325">
    <property type="component" value="Unassembled WGS sequence"/>
</dbReference>